<accession>A0A0C2J050</accession>
<organism evidence="1 2">
    <name type="scientific">Thelohanellus kitauei</name>
    <name type="common">Myxosporean</name>
    <dbReference type="NCBI Taxonomy" id="669202"/>
    <lineage>
        <taxon>Eukaryota</taxon>
        <taxon>Metazoa</taxon>
        <taxon>Cnidaria</taxon>
        <taxon>Myxozoa</taxon>
        <taxon>Myxosporea</taxon>
        <taxon>Bivalvulida</taxon>
        <taxon>Platysporina</taxon>
        <taxon>Myxobolidae</taxon>
        <taxon>Thelohanellus</taxon>
    </lineage>
</organism>
<dbReference type="EMBL" id="JWZT01004976">
    <property type="protein sequence ID" value="KII62442.1"/>
    <property type="molecule type" value="Genomic_DNA"/>
</dbReference>
<name>A0A0C2J050_THEKT</name>
<gene>
    <name evidence="1" type="ORF">RF11_13813</name>
</gene>
<comment type="caution">
    <text evidence="1">The sequence shown here is derived from an EMBL/GenBank/DDBJ whole genome shotgun (WGS) entry which is preliminary data.</text>
</comment>
<dbReference type="AlphaFoldDB" id="A0A0C2J050"/>
<dbReference type="Proteomes" id="UP000031668">
    <property type="component" value="Unassembled WGS sequence"/>
</dbReference>
<sequence>MSNSLVLVINSQLKKHFFEQRFGTYYSKKSTDCGYQIDKNIIPKNLDFIIQGFKRIFPERKQYIPFFGARMSTLKRLGKVETELEFIVPVKFFFKDINMIHGIS</sequence>
<reference evidence="1 2" key="1">
    <citation type="journal article" date="2014" name="Genome Biol. Evol.">
        <title>The genome of the myxosporean Thelohanellus kitauei shows adaptations to nutrient acquisition within its fish host.</title>
        <authorList>
            <person name="Yang Y."/>
            <person name="Xiong J."/>
            <person name="Zhou Z."/>
            <person name="Huo F."/>
            <person name="Miao W."/>
            <person name="Ran C."/>
            <person name="Liu Y."/>
            <person name="Zhang J."/>
            <person name="Feng J."/>
            <person name="Wang M."/>
            <person name="Wang M."/>
            <person name="Wang L."/>
            <person name="Yao B."/>
        </authorList>
    </citation>
    <scope>NUCLEOTIDE SEQUENCE [LARGE SCALE GENOMIC DNA]</scope>
    <source>
        <strain evidence="1">Wuqing</strain>
    </source>
</reference>
<evidence type="ECO:0000313" key="2">
    <source>
        <dbReference type="Proteomes" id="UP000031668"/>
    </source>
</evidence>
<evidence type="ECO:0000313" key="1">
    <source>
        <dbReference type="EMBL" id="KII62442.1"/>
    </source>
</evidence>
<keyword evidence="2" id="KW-1185">Reference proteome</keyword>
<proteinExistence type="predicted"/>
<protein>
    <submittedName>
        <fullName evidence="1">Uncharacterized protein</fullName>
    </submittedName>
</protein>